<evidence type="ECO:0000256" key="2">
    <source>
        <dbReference type="ARBA" id="ARBA00022473"/>
    </source>
</evidence>
<evidence type="ECO:0000256" key="5">
    <source>
        <dbReference type="ARBA" id="ARBA00022989"/>
    </source>
</evidence>
<evidence type="ECO:0000313" key="8">
    <source>
        <dbReference type="EMBL" id="KAJ6992440.1"/>
    </source>
</evidence>
<reference evidence="8" key="1">
    <citation type="journal article" date="2023" name="Mol. Ecol. Resour.">
        <title>Chromosome-level genome assembly of a triploid poplar Populus alba 'Berolinensis'.</title>
        <authorList>
            <person name="Chen S."/>
            <person name="Yu Y."/>
            <person name="Wang X."/>
            <person name="Wang S."/>
            <person name="Zhang T."/>
            <person name="Zhou Y."/>
            <person name="He R."/>
            <person name="Meng N."/>
            <person name="Wang Y."/>
            <person name="Liu W."/>
            <person name="Liu Z."/>
            <person name="Liu J."/>
            <person name="Guo Q."/>
            <person name="Huang H."/>
            <person name="Sederoff R.R."/>
            <person name="Wang G."/>
            <person name="Qu G."/>
            <person name="Chen S."/>
        </authorList>
    </citation>
    <scope>NUCLEOTIDE SEQUENCE</scope>
    <source>
        <strain evidence="8">SC-2020</strain>
    </source>
</reference>
<sequence length="59" mass="6982">MVMKPENIPSFCDQLRVRDSCRSLGERCCRVVKELRARFYILRRCVAMLLCSNELNEET</sequence>
<name>A0AAD6QL69_9ROSI</name>
<evidence type="ECO:0000256" key="6">
    <source>
        <dbReference type="ARBA" id="ARBA00023136"/>
    </source>
</evidence>
<dbReference type="AlphaFoldDB" id="A0AAD6QL69"/>
<dbReference type="PANTHER" id="PTHR33102">
    <property type="entry name" value="DVL19-RELATED-RELATED"/>
    <property type="match status" value="1"/>
</dbReference>
<evidence type="ECO:0000256" key="4">
    <source>
        <dbReference type="ARBA" id="ARBA00022692"/>
    </source>
</evidence>
<dbReference type="InterPro" id="IPR012552">
    <property type="entry name" value="DVL"/>
</dbReference>
<dbReference type="GO" id="GO:0005886">
    <property type="term" value="C:plasma membrane"/>
    <property type="evidence" value="ECO:0007669"/>
    <property type="project" value="UniProtKB-SubCell"/>
</dbReference>
<proteinExistence type="inferred from homology"/>
<comment type="subcellular location">
    <subcellularLocation>
        <location evidence="1">Cell membrane</location>
        <topology evidence="1">Single-pass membrane protein</topology>
    </subcellularLocation>
</comment>
<comment type="caution">
    <text evidence="8">The sequence shown here is derived from an EMBL/GenBank/DDBJ whole genome shotgun (WGS) entry which is preliminary data.</text>
</comment>
<gene>
    <name evidence="8" type="ORF">NC653_015734</name>
</gene>
<keyword evidence="5" id="KW-1133">Transmembrane helix</keyword>
<organism evidence="8 9">
    <name type="scientific">Populus alba x Populus x berolinensis</name>
    <dbReference type="NCBI Taxonomy" id="444605"/>
    <lineage>
        <taxon>Eukaryota</taxon>
        <taxon>Viridiplantae</taxon>
        <taxon>Streptophyta</taxon>
        <taxon>Embryophyta</taxon>
        <taxon>Tracheophyta</taxon>
        <taxon>Spermatophyta</taxon>
        <taxon>Magnoliopsida</taxon>
        <taxon>eudicotyledons</taxon>
        <taxon>Gunneridae</taxon>
        <taxon>Pentapetalae</taxon>
        <taxon>rosids</taxon>
        <taxon>fabids</taxon>
        <taxon>Malpighiales</taxon>
        <taxon>Salicaceae</taxon>
        <taxon>Saliceae</taxon>
        <taxon>Populus</taxon>
    </lineage>
</organism>
<dbReference type="Pfam" id="PF08137">
    <property type="entry name" value="DVL"/>
    <property type="match status" value="1"/>
</dbReference>
<evidence type="ECO:0000313" key="9">
    <source>
        <dbReference type="Proteomes" id="UP001164929"/>
    </source>
</evidence>
<dbReference type="Proteomes" id="UP001164929">
    <property type="component" value="Chromosome 6"/>
</dbReference>
<evidence type="ECO:0000256" key="1">
    <source>
        <dbReference type="ARBA" id="ARBA00004162"/>
    </source>
</evidence>
<keyword evidence="9" id="KW-1185">Reference proteome</keyword>
<comment type="similarity">
    <text evidence="7">Belongs to the DVL/RTFL small polypeptides family.</text>
</comment>
<keyword evidence="3" id="KW-1003">Cell membrane</keyword>
<dbReference type="InterPro" id="IPR051525">
    <property type="entry name" value="DVL_RTFL_regulatory"/>
</dbReference>
<dbReference type="GO" id="GO:0008285">
    <property type="term" value="P:negative regulation of cell population proliferation"/>
    <property type="evidence" value="ECO:0007669"/>
    <property type="project" value="InterPro"/>
</dbReference>
<keyword evidence="2" id="KW-0217">Developmental protein</keyword>
<dbReference type="EMBL" id="JAQIZT010000006">
    <property type="protein sequence ID" value="KAJ6992440.1"/>
    <property type="molecule type" value="Genomic_DNA"/>
</dbReference>
<dbReference type="GO" id="GO:0048367">
    <property type="term" value="P:shoot system development"/>
    <property type="evidence" value="ECO:0007669"/>
    <property type="project" value="UniProtKB-ARBA"/>
</dbReference>
<evidence type="ECO:0000256" key="3">
    <source>
        <dbReference type="ARBA" id="ARBA00022475"/>
    </source>
</evidence>
<keyword evidence="4" id="KW-0812">Transmembrane</keyword>
<accession>A0AAD6QL69</accession>
<evidence type="ECO:0000256" key="7">
    <source>
        <dbReference type="ARBA" id="ARBA00024340"/>
    </source>
</evidence>
<keyword evidence="6" id="KW-0472">Membrane</keyword>
<protein>
    <submittedName>
        <fullName evidence="8">Uncharacterized protein</fullName>
    </submittedName>
</protein>